<dbReference type="Proteomes" id="UP000319663">
    <property type="component" value="Unassembled WGS sequence"/>
</dbReference>
<organism evidence="1 2">
    <name type="scientific">Monascus purpureus</name>
    <name type="common">Red mold</name>
    <name type="synonym">Monascus anka</name>
    <dbReference type="NCBI Taxonomy" id="5098"/>
    <lineage>
        <taxon>Eukaryota</taxon>
        <taxon>Fungi</taxon>
        <taxon>Dikarya</taxon>
        <taxon>Ascomycota</taxon>
        <taxon>Pezizomycotina</taxon>
        <taxon>Eurotiomycetes</taxon>
        <taxon>Eurotiomycetidae</taxon>
        <taxon>Eurotiales</taxon>
        <taxon>Aspergillaceae</taxon>
        <taxon>Monascus</taxon>
    </lineage>
</organism>
<accession>A0A507QW26</accession>
<evidence type="ECO:0000313" key="1">
    <source>
        <dbReference type="EMBL" id="TQB71409.1"/>
    </source>
</evidence>
<dbReference type="AlphaFoldDB" id="A0A507QW26"/>
<reference evidence="1 2" key="1">
    <citation type="submission" date="2019-06" db="EMBL/GenBank/DDBJ databases">
        <title>Wine fermentation using esterase from Monascus purpureus.</title>
        <authorList>
            <person name="Geng C."/>
            <person name="Zhang Y."/>
        </authorList>
    </citation>
    <scope>NUCLEOTIDE SEQUENCE [LARGE SCALE GENOMIC DNA]</scope>
    <source>
        <strain evidence="1">HQ1</strain>
    </source>
</reference>
<keyword evidence="2" id="KW-1185">Reference proteome</keyword>
<evidence type="ECO:0000313" key="2">
    <source>
        <dbReference type="Proteomes" id="UP000319663"/>
    </source>
</evidence>
<comment type="caution">
    <text evidence="1">The sequence shown here is derived from an EMBL/GenBank/DDBJ whole genome shotgun (WGS) entry which is preliminary data.</text>
</comment>
<gene>
    <name evidence="1" type="ORF">MPDQ_007621</name>
</gene>
<dbReference type="EMBL" id="VIFY01000082">
    <property type="protein sequence ID" value="TQB71409.1"/>
    <property type="molecule type" value="Genomic_DNA"/>
</dbReference>
<sequence>MTQTSGVRDPGQTVRAVQNFIISQIYLIGTLGATFVRPGLLTQFVSPAELGMPLQDIVEQSFLGCPEHILNPVKYFSLQRDAIAHAELFDGATVCQFIQDIKAVLESVQKFDCFGWVINLQRLQHSSTRDEYNLCNLSLSYKLGALVYGRRILDALTSNVTALNDLICELMDAIGALRDTTLLSASYGRSSLLGWNADGHRSKNSSFSAWGSFGQIQSV</sequence>
<dbReference type="OrthoDB" id="5130013at2759"/>
<proteinExistence type="predicted"/>
<name>A0A507QW26_MONPU</name>
<protein>
    <submittedName>
        <fullName evidence="1">Uncharacterized protein</fullName>
    </submittedName>
</protein>